<keyword evidence="2" id="KW-1185">Reference proteome</keyword>
<dbReference type="EMBL" id="JBHLSS010000143">
    <property type="protein sequence ID" value="MFC0711970.1"/>
    <property type="molecule type" value="Genomic_DNA"/>
</dbReference>
<evidence type="ECO:0000313" key="1">
    <source>
        <dbReference type="EMBL" id="MFC0711970.1"/>
    </source>
</evidence>
<organism evidence="1 2">
    <name type="scientific">Azorhizophilus paspali</name>
    <name type="common">Azotobacter paspali</name>
    <dbReference type="NCBI Taxonomy" id="69963"/>
    <lineage>
        <taxon>Bacteria</taxon>
        <taxon>Pseudomonadati</taxon>
        <taxon>Pseudomonadota</taxon>
        <taxon>Gammaproteobacteria</taxon>
        <taxon>Pseudomonadales</taxon>
        <taxon>Pseudomonadaceae</taxon>
        <taxon>Azorhizophilus</taxon>
    </lineage>
</organism>
<protein>
    <submittedName>
        <fullName evidence="1">Uncharacterized protein</fullName>
    </submittedName>
</protein>
<dbReference type="Proteomes" id="UP001589891">
    <property type="component" value="Unassembled WGS sequence"/>
</dbReference>
<gene>
    <name evidence="1" type="ORF">ACFFGX_21300</name>
</gene>
<sequence>EARNDQEEQPLYVEFVFSKNALVRGWIAWEAKPPYRAPLKTTCVVIAALKTGSKCSFTARKLRFFAYFCLALTASPTFLEVPYSGLVCRSMYCLTTARGAPSTLPAK</sequence>
<accession>A0ABV6SUI1</accession>
<feature type="non-terminal residue" evidence="1">
    <location>
        <position position="1"/>
    </location>
</feature>
<proteinExistence type="predicted"/>
<comment type="caution">
    <text evidence="1">The sequence shown here is derived from an EMBL/GenBank/DDBJ whole genome shotgun (WGS) entry which is preliminary data.</text>
</comment>
<name>A0ABV6SUI1_AZOPA</name>
<reference evidence="1 2" key="1">
    <citation type="submission" date="2024-09" db="EMBL/GenBank/DDBJ databases">
        <authorList>
            <person name="Sun Q."/>
            <person name="Mori K."/>
        </authorList>
    </citation>
    <scope>NUCLEOTIDE SEQUENCE [LARGE SCALE GENOMIC DNA]</scope>
    <source>
        <strain evidence="1 2">NCAIM B.01794</strain>
    </source>
</reference>
<evidence type="ECO:0000313" key="2">
    <source>
        <dbReference type="Proteomes" id="UP001589891"/>
    </source>
</evidence>